<dbReference type="AlphaFoldDB" id="A0A8S0TYK4"/>
<dbReference type="Proteomes" id="UP000594638">
    <property type="component" value="Unassembled WGS sequence"/>
</dbReference>
<evidence type="ECO:0000313" key="1">
    <source>
        <dbReference type="EMBL" id="CAA3009834.1"/>
    </source>
</evidence>
<reference evidence="1 2" key="1">
    <citation type="submission" date="2019-12" db="EMBL/GenBank/DDBJ databases">
        <authorList>
            <person name="Alioto T."/>
            <person name="Alioto T."/>
            <person name="Gomez Garrido J."/>
        </authorList>
    </citation>
    <scope>NUCLEOTIDE SEQUENCE [LARGE SCALE GENOMIC DNA]</scope>
</reference>
<protein>
    <submittedName>
        <fullName evidence="1">Uncharacterized protein</fullName>
    </submittedName>
</protein>
<sequence>MEPLHPHTNSSPKSQQIKTNFVQKSPLMRGIIANSTKSIDAHFPYNPQVAQAHQDASIHVPIIANNLESRDLQPIFESATSRPIPFQLASFHDSNLQIALISMQLKVKQH</sequence>
<comment type="caution">
    <text evidence="1">The sequence shown here is derived from an EMBL/GenBank/DDBJ whole genome shotgun (WGS) entry which is preliminary data.</text>
</comment>
<accession>A0A8S0TYK4</accession>
<organism evidence="1 2">
    <name type="scientific">Olea europaea subsp. europaea</name>
    <dbReference type="NCBI Taxonomy" id="158383"/>
    <lineage>
        <taxon>Eukaryota</taxon>
        <taxon>Viridiplantae</taxon>
        <taxon>Streptophyta</taxon>
        <taxon>Embryophyta</taxon>
        <taxon>Tracheophyta</taxon>
        <taxon>Spermatophyta</taxon>
        <taxon>Magnoliopsida</taxon>
        <taxon>eudicotyledons</taxon>
        <taxon>Gunneridae</taxon>
        <taxon>Pentapetalae</taxon>
        <taxon>asterids</taxon>
        <taxon>lamiids</taxon>
        <taxon>Lamiales</taxon>
        <taxon>Oleaceae</taxon>
        <taxon>Oleeae</taxon>
        <taxon>Olea</taxon>
    </lineage>
</organism>
<dbReference type="Gramene" id="OE9A012302T1">
    <property type="protein sequence ID" value="OE9A012302C1"/>
    <property type="gene ID" value="OE9A012302"/>
</dbReference>
<proteinExistence type="predicted"/>
<keyword evidence="2" id="KW-1185">Reference proteome</keyword>
<name>A0A8S0TYK4_OLEEU</name>
<evidence type="ECO:0000313" key="2">
    <source>
        <dbReference type="Proteomes" id="UP000594638"/>
    </source>
</evidence>
<dbReference type="EMBL" id="CACTIH010007327">
    <property type="protein sequence ID" value="CAA3009834.1"/>
    <property type="molecule type" value="Genomic_DNA"/>
</dbReference>
<gene>
    <name evidence="1" type="ORF">OLEA9_A012302</name>
</gene>